<keyword evidence="3" id="KW-1185">Reference proteome</keyword>
<gene>
    <name evidence="2" type="ORF">SRB5_08730</name>
</gene>
<evidence type="ECO:0000256" key="1">
    <source>
        <dbReference type="SAM" id="MobiDB-lite"/>
    </source>
</evidence>
<sequence length="84" mass="9184">MVVEDRAKGVPHGSGSGRDPGRDPDAVVERLAAPARRQTHCSRSSVMSRTGYDAKSAAYREAREIPREGLRAWRSVRRRGLPGG</sequence>
<feature type="region of interest" description="Disordered" evidence="1">
    <location>
        <begin position="1"/>
        <end position="25"/>
    </location>
</feature>
<accession>A0A7K0CBD0</accession>
<dbReference type="EMBL" id="WEGJ01000002">
    <property type="protein sequence ID" value="MQY10760.1"/>
    <property type="molecule type" value="Genomic_DNA"/>
</dbReference>
<comment type="caution">
    <text evidence="2">The sequence shown here is derived from an EMBL/GenBank/DDBJ whole genome shotgun (WGS) entry which is preliminary data.</text>
</comment>
<name>A0A7K0CBD0_9ACTN</name>
<organism evidence="2 3">
    <name type="scientific">Streptomyces smaragdinus</name>
    <dbReference type="NCBI Taxonomy" id="2585196"/>
    <lineage>
        <taxon>Bacteria</taxon>
        <taxon>Bacillati</taxon>
        <taxon>Actinomycetota</taxon>
        <taxon>Actinomycetes</taxon>
        <taxon>Kitasatosporales</taxon>
        <taxon>Streptomycetaceae</taxon>
        <taxon>Streptomyces</taxon>
    </lineage>
</organism>
<reference evidence="2 3" key="1">
    <citation type="submission" date="2019-10" db="EMBL/GenBank/DDBJ databases">
        <title>Streptomyces smaragdinus sp. nov. and Streptomyces fabii sp. nov., isolated from the gut of fungus growing-termite Macrotermes natalensis.</title>
        <authorList>
            <person name="Schwitalla J."/>
            <person name="Benndorf R."/>
            <person name="Martin K."/>
            <person name="De Beer W."/>
            <person name="Kaster A.-K."/>
            <person name="Vollmers J."/>
            <person name="Poulsen M."/>
            <person name="Beemelmanns C."/>
        </authorList>
    </citation>
    <scope>NUCLEOTIDE SEQUENCE [LARGE SCALE GENOMIC DNA]</scope>
    <source>
        <strain evidence="2 3">RB5</strain>
    </source>
</reference>
<evidence type="ECO:0000313" key="3">
    <source>
        <dbReference type="Proteomes" id="UP000466345"/>
    </source>
</evidence>
<evidence type="ECO:0000313" key="2">
    <source>
        <dbReference type="EMBL" id="MQY10760.1"/>
    </source>
</evidence>
<protein>
    <submittedName>
        <fullName evidence="2">Uncharacterized protein</fullName>
    </submittedName>
</protein>
<dbReference type="Proteomes" id="UP000466345">
    <property type="component" value="Unassembled WGS sequence"/>
</dbReference>
<dbReference type="AlphaFoldDB" id="A0A7K0CBD0"/>
<proteinExistence type="predicted"/>